<evidence type="ECO:0000313" key="2">
    <source>
        <dbReference type="Proteomes" id="UP000249061"/>
    </source>
</evidence>
<protein>
    <recommendedName>
        <fullName evidence="3">Lipoprotein</fullName>
    </recommendedName>
</protein>
<dbReference type="Proteomes" id="UP000249061">
    <property type="component" value="Unassembled WGS sequence"/>
</dbReference>
<name>A0A2W5UVF0_9BACT</name>
<accession>A0A2W5UVF0</accession>
<organism evidence="1 2">
    <name type="scientific">Archangium gephyra</name>
    <dbReference type="NCBI Taxonomy" id="48"/>
    <lineage>
        <taxon>Bacteria</taxon>
        <taxon>Pseudomonadati</taxon>
        <taxon>Myxococcota</taxon>
        <taxon>Myxococcia</taxon>
        <taxon>Myxococcales</taxon>
        <taxon>Cystobacterineae</taxon>
        <taxon>Archangiaceae</taxon>
        <taxon>Archangium</taxon>
    </lineage>
</organism>
<reference evidence="1 2" key="1">
    <citation type="submission" date="2017-08" db="EMBL/GenBank/DDBJ databases">
        <title>Infants hospitalized years apart are colonized by the same room-sourced microbial strains.</title>
        <authorList>
            <person name="Brooks B."/>
            <person name="Olm M.R."/>
            <person name="Firek B.A."/>
            <person name="Baker R."/>
            <person name="Thomas B.C."/>
            <person name="Morowitz M.J."/>
            <person name="Banfield J.F."/>
        </authorList>
    </citation>
    <scope>NUCLEOTIDE SEQUENCE [LARGE SCALE GENOMIC DNA]</scope>
    <source>
        <strain evidence="1">S2_003_000_R2_14</strain>
    </source>
</reference>
<dbReference type="AlphaFoldDB" id="A0A2W5UVF0"/>
<dbReference type="PROSITE" id="PS51257">
    <property type="entry name" value="PROKAR_LIPOPROTEIN"/>
    <property type="match status" value="1"/>
</dbReference>
<evidence type="ECO:0008006" key="3">
    <source>
        <dbReference type="Google" id="ProtNLM"/>
    </source>
</evidence>
<comment type="caution">
    <text evidence="1">The sequence shown here is derived from an EMBL/GenBank/DDBJ whole genome shotgun (WGS) entry which is preliminary data.</text>
</comment>
<dbReference type="EMBL" id="QFQP01000032">
    <property type="protein sequence ID" value="PZR07314.1"/>
    <property type="molecule type" value="Genomic_DNA"/>
</dbReference>
<gene>
    <name evidence="1" type="ORF">DI536_28095</name>
</gene>
<proteinExistence type="predicted"/>
<sequence length="240" mass="26204">MARSGEARVRAVALAALAFVAGCSKCGGEKTADAAVVDAGAVPSQQVARRTAEVRMALIQAYPEYRGTALIDTVARVTREIPGLTEKSRDEALAKLRYEKSDAGSGWDLVQFHLEQRGPTTLEVSVPLNADQVGQLYVVPVGLSSQQLAMYLPRELPVGSERFELELNYSSSPEKCAQLVNQAMSLLLATQQWKVVRAPDWDAGVPETFTAEVKDDNGVTIVWERVRGRVHVLYTMKTVD</sequence>
<evidence type="ECO:0000313" key="1">
    <source>
        <dbReference type="EMBL" id="PZR07314.1"/>
    </source>
</evidence>